<feature type="transmembrane region" description="Helical" evidence="1">
    <location>
        <begin position="43"/>
        <end position="65"/>
    </location>
</feature>
<accession>A0A7W3M0L4</accession>
<dbReference type="RefSeq" id="WP_182849521.1">
    <property type="nucleotide sequence ID" value="NZ_BAAALP010000091.1"/>
</dbReference>
<organism evidence="3 4">
    <name type="scientific">Actinomadura namibiensis</name>
    <dbReference type="NCBI Taxonomy" id="182080"/>
    <lineage>
        <taxon>Bacteria</taxon>
        <taxon>Bacillati</taxon>
        <taxon>Actinomycetota</taxon>
        <taxon>Actinomycetes</taxon>
        <taxon>Streptosporangiales</taxon>
        <taxon>Thermomonosporaceae</taxon>
        <taxon>Actinomadura</taxon>
    </lineage>
</organism>
<feature type="domain" description="Low molecular weight protein antigen 6 PH" evidence="2">
    <location>
        <begin position="66"/>
        <end position="118"/>
    </location>
</feature>
<dbReference type="InterPro" id="IPR019692">
    <property type="entry name" value="CFP-6_PH"/>
</dbReference>
<name>A0A7W3M0L4_ACTNM</name>
<comment type="caution">
    <text evidence="3">The sequence shown here is derived from an EMBL/GenBank/DDBJ whole genome shotgun (WGS) entry which is preliminary data.</text>
</comment>
<gene>
    <name evidence="3" type="ORF">HNR61_009425</name>
</gene>
<dbReference type="AlphaFoldDB" id="A0A7W3M0L4"/>
<dbReference type="Proteomes" id="UP000572680">
    <property type="component" value="Unassembled WGS sequence"/>
</dbReference>
<dbReference type="Pfam" id="PF10756">
    <property type="entry name" value="bPH_6"/>
    <property type="match status" value="1"/>
</dbReference>
<keyword evidence="4" id="KW-1185">Reference proteome</keyword>
<evidence type="ECO:0000313" key="4">
    <source>
        <dbReference type="Proteomes" id="UP000572680"/>
    </source>
</evidence>
<keyword evidence="1" id="KW-0812">Transmembrane</keyword>
<evidence type="ECO:0000313" key="3">
    <source>
        <dbReference type="EMBL" id="MBA8957726.1"/>
    </source>
</evidence>
<reference evidence="3 4" key="1">
    <citation type="submission" date="2020-08" db="EMBL/GenBank/DDBJ databases">
        <title>Genomic Encyclopedia of Type Strains, Phase IV (KMG-IV): sequencing the most valuable type-strain genomes for metagenomic binning, comparative biology and taxonomic classification.</title>
        <authorList>
            <person name="Goeker M."/>
        </authorList>
    </citation>
    <scope>NUCLEOTIDE SEQUENCE [LARGE SCALE GENOMIC DNA]</scope>
    <source>
        <strain evidence="3 4">DSM 44197</strain>
    </source>
</reference>
<evidence type="ECO:0000256" key="1">
    <source>
        <dbReference type="SAM" id="Phobius"/>
    </source>
</evidence>
<dbReference type="EMBL" id="JACJIA010000029">
    <property type="protein sequence ID" value="MBA8957726.1"/>
    <property type="molecule type" value="Genomic_DNA"/>
</dbReference>
<keyword evidence="1" id="KW-1133">Transmembrane helix</keyword>
<keyword evidence="1" id="KW-0472">Membrane</keyword>
<sequence length="144" mass="16493">MNDPSWYPSYRAPWSFRLGALAVTLPSGAPLLKEILADGWLPWPVRLALALPLIATILVVNGLGWRPLTRARPSHLVTRRLLKARITPWPQIRAIGEDDHGLPVADLVDGRRIRLPMVIDDARSTKEEKLEDLWRIWQLQRERT</sequence>
<proteinExistence type="predicted"/>
<protein>
    <recommendedName>
        <fullName evidence="2">Low molecular weight protein antigen 6 PH domain-containing protein</fullName>
    </recommendedName>
</protein>
<evidence type="ECO:0000259" key="2">
    <source>
        <dbReference type="Pfam" id="PF10756"/>
    </source>
</evidence>